<dbReference type="PANTHER" id="PTHR31973:SF197">
    <property type="entry name" value="SWIM-TYPE DOMAIN-CONTAINING PROTEIN"/>
    <property type="match status" value="1"/>
</dbReference>
<feature type="compositionally biased region" description="Acidic residues" evidence="1">
    <location>
        <begin position="407"/>
        <end position="417"/>
    </location>
</feature>
<gene>
    <name evidence="4" type="ORF">V6N12_062076</name>
</gene>
<feature type="region of interest" description="Disordered" evidence="1">
    <location>
        <begin position="352"/>
        <end position="424"/>
    </location>
</feature>
<proteinExistence type="predicted"/>
<evidence type="ECO:0000313" key="5">
    <source>
        <dbReference type="Proteomes" id="UP001472677"/>
    </source>
</evidence>
<dbReference type="EMBL" id="JBBPBM010000007">
    <property type="protein sequence ID" value="KAK8574381.1"/>
    <property type="molecule type" value="Genomic_DNA"/>
</dbReference>
<feature type="domain" description="PB1-like" evidence="3">
    <location>
        <begin position="15"/>
        <end position="108"/>
    </location>
</feature>
<feature type="domain" description="Transposase MuDR plant" evidence="2">
    <location>
        <begin position="439"/>
        <end position="493"/>
    </location>
</feature>
<evidence type="ECO:0000256" key="1">
    <source>
        <dbReference type="SAM" id="MobiDB-lite"/>
    </source>
</evidence>
<dbReference type="Pfam" id="PF03108">
    <property type="entry name" value="DBD_Tnp_Mut"/>
    <property type="match status" value="1"/>
</dbReference>
<feature type="compositionally biased region" description="Basic and acidic residues" evidence="1">
    <location>
        <begin position="382"/>
        <end position="395"/>
    </location>
</feature>
<dbReference type="Proteomes" id="UP001472677">
    <property type="component" value="Unassembled WGS sequence"/>
</dbReference>
<feature type="region of interest" description="Disordered" evidence="1">
    <location>
        <begin position="176"/>
        <end position="221"/>
    </location>
</feature>
<organism evidence="4 5">
    <name type="scientific">Hibiscus sabdariffa</name>
    <name type="common">roselle</name>
    <dbReference type="NCBI Taxonomy" id="183260"/>
    <lineage>
        <taxon>Eukaryota</taxon>
        <taxon>Viridiplantae</taxon>
        <taxon>Streptophyta</taxon>
        <taxon>Embryophyta</taxon>
        <taxon>Tracheophyta</taxon>
        <taxon>Spermatophyta</taxon>
        <taxon>Magnoliopsida</taxon>
        <taxon>eudicotyledons</taxon>
        <taxon>Gunneridae</taxon>
        <taxon>Pentapetalae</taxon>
        <taxon>rosids</taxon>
        <taxon>malvids</taxon>
        <taxon>Malvales</taxon>
        <taxon>Malvaceae</taxon>
        <taxon>Malvoideae</taxon>
        <taxon>Hibiscus</taxon>
    </lineage>
</organism>
<feature type="region of interest" description="Disordered" evidence="1">
    <location>
        <begin position="245"/>
        <end position="332"/>
    </location>
</feature>
<evidence type="ECO:0000259" key="3">
    <source>
        <dbReference type="Pfam" id="PF26130"/>
    </source>
</evidence>
<dbReference type="InterPro" id="IPR004332">
    <property type="entry name" value="Transposase_MuDR"/>
</dbReference>
<dbReference type="PANTHER" id="PTHR31973">
    <property type="entry name" value="POLYPROTEIN, PUTATIVE-RELATED"/>
    <property type="match status" value="1"/>
</dbReference>
<evidence type="ECO:0000313" key="4">
    <source>
        <dbReference type="EMBL" id="KAK8574381.1"/>
    </source>
</evidence>
<accession>A0ABR2F7T2</accession>
<evidence type="ECO:0000259" key="2">
    <source>
        <dbReference type="Pfam" id="PF03108"/>
    </source>
</evidence>
<name>A0ABR2F7T2_9ROSI</name>
<protein>
    <recommendedName>
        <fullName evidence="6">Transposase MuDR plant domain-containing protein</fullName>
    </recommendedName>
</protein>
<sequence>MVDATDVNEDDVVYVLRYFHGGKFVSSPKFDYVDWKVDRLQVDPDRLCYWDIIRNVSAFGYLKKSKFVYYRIPAVTFNTASLVLVHDDDTVREVIKILKKKGSVDLYVACLEEVDTVNGGNAMVGSNVVGSSYDHEDHVVGQEHVEVEGGGRDDENRPQHVEVGLEGEDVRPKFAENEPQIGDNESIDGNGLEDVDVGPDAENGPKIVDNESSEDNGSEHVELGPEITDIWENHVDVDVDVGAGVADVNGNGADHVDVDDNGNGADHVDVGPDSENGSQHAENGLDSDNGPDHVDIGPEVNDVEPELGDDRPELADDGTTNDNGAEDGLDGSEEDAFLFNIDIRNDVDEEVEDIREKGRGKRHKEKAADREGQPVQPDNVDEGYRSSDKDGKLEGYETDYISSFDPGEYEDSEQSDDDAPRVRQSLLPRYDPNYVIPVWELGLRFDDNKQFKEAVRKYAFAKGVQLKIVKNEPNRTRFHCMKGCPWTLFASNDKKLRCYTVKTYNHVHKCYRTNKNKLISAKYIQKQFKDIILANPKMKVKTLKEMCKRELGVYASFNMCQRARKQVIKEFRESYVEEYANLWGYAAELLKSNPGSTNVASSTTSPPGMVHGTPQNVASPTTGPPRMVHGTTHNVASATTNPPGMVHSTTQNVASTISQSSNQSLASVSIVAPTTQPKPIKKTYKKKAQVVIGLYTDLKTEDQIWNPGTSTERVVTRASKRKIGETDPSQFQYHSKGKGLRWKGNTVVTIRQLQENVEIVRKKRGRPLKSQTLGTQSSQT</sequence>
<comment type="caution">
    <text evidence="4">The sequence shown here is derived from an EMBL/GenBank/DDBJ whole genome shotgun (WGS) entry which is preliminary data.</text>
</comment>
<reference evidence="4 5" key="1">
    <citation type="journal article" date="2024" name="G3 (Bethesda)">
        <title>Genome assembly of Hibiscus sabdariffa L. provides insights into metabolisms of medicinal natural products.</title>
        <authorList>
            <person name="Kim T."/>
        </authorList>
    </citation>
    <scope>NUCLEOTIDE SEQUENCE [LARGE SCALE GENOMIC DNA]</scope>
    <source>
        <strain evidence="4">TK-2024</strain>
        <tissue evidence="4">Old leaves</tissue>
    </source>
</reference>
<evidence type="ECO:0008006" key="6">
    <source>
        <dbReference type="Google" id="ProtNLM"/>
    </source>
</evidence>
<keyword evidence="5" id="KW-1185">Reference proteome</keyword>
<dbReference type="Pfam" id="PF26130">
    <property type="entry name" value="PB1-like"/>
    <property type="match status" value="1"/>
</dbReference>
<dbReference type="InterPro" id="IPR058594">
    <property type="entry name" value="PB1-like_dom_pln"/>
</dbReference>